<sequence length="372" mass="41355">MLICILVFLPYPDILQKMPIGDTTAAQRLVESISAAPEPEVCPRTSFARIPAENLVRRYAFPLTFAAAHLVIARSMWRMARKGDRNVGKLTLFLLGVIELAMFWTFLPTALGAFETFYSAETFRRFFHATTPLTGSFLNILSGCDTFLTLLVCYEFRLVAENAKARAIFSSIRRQVGVYATILFVSLAVSAFTFGVTYTPLWRCGGARMDVRPVYLISANLMRAGQYIFGAIVIAVPCALLAHTNARLARFVGYSTLPSEANELISCKTDASLCKLRRLLVALTVAFVVPHVSYNLTYHTIPDPTVPFHYRNLLQVLSLAPLVLTPPTVSVITTLSTMSITNWLLFVSRVVCYALLHQVTDQLARMGVVNCY</sequence>
<evidence type="ECO:0000256" key="1">
    <source>
        <dbReference type="SAM" id="Phobius"/>
    </source>
</evidence>
<feature type="transmembrane region" description="Helical" evidence="1">
    <location>
        <begin position="331"/>
        <end position="356"/>
    </location>
</feature>
<feature type="transmembrane region" description="Helical" evidence="1">
    <location>
        <begin position="59"/>
        <end position="77"/>
    </location>
</feature>
<reference evidence="3" key="1">
    <citation type="submission" date="2022-10" db="EMBL/GenBank/DDBJ databases">
        <title>Genome assembly of Pristionchus species.</title>
        <authorList>
            <person name="Yoshida K."/>
            <person name="Sommer R.J."/>
        </authorList>
    </citation>
    <scope>NUCLEOTIDE SEQUENCE [LARGE SCALE GENOMIC DNA]</scope>
    <source>
        <strain evidence="3">RS5460</strain>
    </source>
</reference>
<keyword evidence="3" id="KW-1185">Reference proteome</keyword>
<feature type="transmembrane region" description="Helical" evidence="1">
    <location>
        <begin position="134"/>
        <end position="156"/>
    </location>
</feature>
<gene>
    <name evidence="2" type="ORF">PMAYCL1PPCAC_25943</name>
</gene>
<accession>A0AAN5D396</accession>
<feature type="transmembrane region" description="Helical" evidence="1">
    <location>
        <begin position="176"/>
        <end position="201"/>
    </location>
</feature>
<protein>
    <recommendedName>
        <fullName evidence="4">G protein-coupled receptor</fullName>
    </recommendedName>
</protein>
<name>A0AAN5D396_9BILA</name>
<comment type="caution">
    <text evidence="2">The sequence shown here is derived from an EMBL/GenBank/DDBJ whole genome shotgun (WGS) entry which is preliminary data.</text>
</comment>
<evidence type="ECO:0008006" key="4">
    <source>
        <dbReference type="Google" id="ProtNLM"/>
    </source>
</evidence>
<organism evidence="2 3">
    <name type="scientific">Pristionchus mayeri</name>
    <dbReference type="NCBI Taxonomy" id="1317129"/>
    <lineage>
        <taxon>Eukaryota</taxon>
        <taxon>Metazoa</taxon>
        <taxon>Ecdysozoa</taxon>
        <taxon>Nematoda</taxon>
        <taxon>Chromadorea</taxon>
        <taxon>Rhabditida</taxon>
        <taxon>Rhabditina</taxon>
        <taxon>Diplogasteromorpha</taxon>
        <taxon>Diplogasteroidea</taxon>
        <taxon>Neodiplogasteridae</taxon>
        <taxon>Pristionchus</taxon>
    </lineage>
</organism>
<feature type="transmembrane region" description="Helical" evidence="1">
    <location>
        <begin position="89"/>
        <end position="114"/>
    </location>
</feature>
<evidence type="ECO:0000313" key="3">
    <source>
        <dbReference type="Proteomes" id="UP001328107"/>
    </source>
</evidence>
<dbReference type="Proteomes" id="UP001328107">
    <property type="component" value="Unassembled WGS sequence"/>
</dbReference>
<proteinExistence type="predicted"/>
<keyword evidence="1" id="KW-0812">Transmembrane</keyword>
<dbReference type="EMBL" id="BTRK01000005">
    <property type="protein sequence ID" value="GMR55748.1"/>
    <property type="molecule type" value="Genomic_DNA"/>
</dbReference>
<dbReference type="AlphaFoldDB" id="A0AAN5D396"/>
<evidence type="ECO:0000313" key="2">
    <source>
        <dbReference type="EMBL" id="GMR55748.1"/>
    </source>
</evidence>
<feature type="transmembrane region" description="Helical" evidence="1">
    <location>
        <begin position="221"/>
        <end position="242"/>
    </location>
</feature>
<keyword evidence="1" id="KW-1133">Transmembrane helix</keyword>
<feature type="transmembrane region" description="Helical" evidence="1">
    <location>
        <begin position="279"/>
        <end position="301"/>
    </location>
</feature>
<keyword evidence="1" id="KW-0472">Membrane</keyword>